<gene>
    <name evidence="3" type="ORF">PBRA_002207</name>
</gene>
<evidence type="ECO:0000256" key="1">
    <source>
        <dbReference type="SAM" id="MobiDB-lite"/>
    </source>
</evidence>
<dbReference type="EMBL" id="CDSF01000122">
    <property type="protein sequence ID" value="CEP01942.1"/>
    <property type="molecule type" value="Genomic_DNA"/>
</dbReference>
<sequence length="101" mass="10932">MRPGALFIGIIVVLVATTAFAGETSITVEHGDGHVDNTNESGVHHIFGDADHRQDVRHHGAGHSAIDHDGEFGQEHRDDVADGDHHWLHVADDLPPHVGHH</sequence>
<dbReference type="AlphaFoldDB" id="A0A0G4J342"/>
<proteinExistence type="predicted"/>
<feature type="signal peptide" evidence="2">
    <location>
        <begin position="1"/>
        <end position="21"/>
    </location>
</feature>
<protein>
    <submittedName>
        <fullName evidence="3">Uncharacterized protein</fullName>
    </submittedName>
</protein>
<evidence type="ECO:0000313" key="4">
    <source>
        <dbReference type="Proteomes" id="UP000039324"/>
    </source>
</evidence>
<feature type="region of interest" description="Disordered" evidence="1">
    <location>
        <begin position="50"/>
        <end position="101"/>
    </location>
</feature>
<accession>A0A0G4J342</accession>
<evidence type="ECO:0000256" key="2">
    <source>
        <dbReference type="SAM" id="SignalP"/>
    </source>
</evidence>
<reference evidence="3 4" key="1">
    <citation type="submission" date="2015-02" db="EMBL/GenBank/DDBJ databases">
        <authorList>
            <person name="Chooi Y.-H."/>
        </authorList>
    </citation>
    <scope>NUCLEOTIDE SEQUENCE [LARGE SCALE GENOMIC DNA]</scope>
    <source>
        <strain evidence="3">E3</strain>
    </source>
</reference>
<name>A0A0G4J342_PLABS</name>
<organism evidence="3 4">
    <name type="scientific">Plasmodiophora brassicae</name>
    <name type="common">Clubroot disease agent</name>
    <dbReference type="NCBI Taxonomy" id="37360"/>
    <lineage>
        <taxon>Eukaryota</taxon>
        <taxon>Sar</taxon>
        <taxon>Rhizaria</taxon>
        <taxon>Endomyxa</taxon>
        <taxon>Phytomyxea</taxon>
        <taxon>Plasmodiophorida</taxon>
        <taxon>Plasmodiophoridae</taxon>
        <taxon>Plasmodiophora</taxon>
    </lineage>
</organism>
<keyword evidence="4" id="KW-1185">Reference proteome</keyword>
<dbReference type="Proteomes" id="UP000039324">
    <property type="component" value="Unassembled WGS sequence"/>
</dbReference>
<feature type="compositionally biased region" description="Basic and acidic residues" evidence="1">
    <location>
        <begin position="65"/>
        <end position="95"/>
    </location>
</feature>
<evidence type="ECO:0000313" key="3">
    <source>
        <dbReference type="EMBL" id="CEP01942.1"/>
    </source>
</evidence>
<keyword evidence="2" id="KW-0732">Signal</keyword>
<feature type="chain" id="PRO_5005193452" evidence="2">
    <location>
        <begin position="22"/>
        <end position="101"/>
    </location>
</feature>